<dbReference type="PROSITE" id="PS51272">
    <property type="entry name" value="SLH"/>
    <property type="match status" value="1"/>
</dbReference>
<dbReference type="EMBL" id="AMFJ01036016">
    <property type="protein sequence ID" value="EKD25644.1"/>
    <property type="molecule type" value="Genomic_DNA"/>
</dbReference>
<evidence type="ECO:0000256" key="1">
    <source>
        <dbReference type="SAM" id="SignalP"/>
    </source>
</evidence>
<feature type="domain" description="SLH" evidence="2">
    <location>
        <begin position="136"/>
        <end position="200"/>
    </location>
</feature>
<organism evidence="3">
    <name type="scientific">uncultured bacterium</name>
    <name type="common">gcode 4</name>
    <dbReference type="NCBI Taxonomy" id="1234023"/>
    <lineage>
        <taxon>Bacteria</taxon>
        <taxon>environmental samples</taxon>
    </lineage>
</organism>
<keyword evidence="3" id="KW-0378">Hydrolase</keyword>
<reference evidence="3" key="1">
    <citation type="journal article" date="2012" name="Science">
        <title>Fermentation, hydrogen, and sulfur metabolism in multiple uncultivated bacterial phyla.</title>
        <authorList>
            <person name="Wrighton K.C."/>
            <person name="Thomas B.C."/>
            <person name="Sharon I."/>
            <person name="Miller C.S."/>
            <person name="Castelle C.J."/>
            <person name="VerBerkmoes N.C."/>
            <person name="Wilkins M.J."/>
            <person name="Hettich R.L."/>
            <person name="Lipton M.S."/>
            <person name="Williams K.H."/>
            <person name="Long P.E."/>
            <person name="Banfield J.F."/>
        </authorList>
    </citation>
    <scope>NUCLEOTIDE SEQUENCE [LARGE SCALE GENOMIC DNA]</scope>
</reference>
<evidence type="ECO:0000259" key="2">
    <source>
        <dbReference type="PROSITE" id="PS51272"/>
    </source>
</evidence>
<protein>
    <submittedName>
        <fullName evidence="3">Subtilisin-like protein serine protease</fullName>
    </submittedName>
</protein>
<dbReference type="AlphaFoldDB" id="K1YK48"/>
<feature type="chain" id="PRO_5022994532" evidence="1">
    <location>
        <begin position="24"/>
        <end position="583"/>
    </location>
</feature>
<accession>K1YK48</accession>
<keyword evidence="3" id="KW-0645">Protease</keyword>
<keyword evidence="1" id="KW-0732">Signal</keyword>
<gene>
    <name evidence="3" type="primary">aprE3</name>
    <name evidence="3" type="ORF">ACD_80C00009G0004</name>
</gene>
<comment type="caution">
    <text evidence="3">The sequence shown here is derived from an EMBL/GenBank/DDBJ whole genome shotgun (WGS) entry which is preliminary data.</text>
</comment>
<sequence>MNKKLLWIFFAVTALLLSFPTKADTTGNFQIVIDPITKKITIVMNTWSITTWATNTGTISTGQNDWSWWLSALQTWWLLTWSEFQQALAWMYANGLTKYSDETEFRADDGLTREEAAKIIGQAFITLGYSQDTKNTNCTFTDANQGDPSLSGFVINTCKWGIFKGTTDNKFLPAQKLTRPQAMALLTRIFEGKVSNETRTPRWGDYYIKGQALGLTTLNNQTAFDTEITRREIAIYIYRFKNIISNATIKLMMLNKLNELGTTGQSFNSWMLDNFGTLADSLSINNDPELLEAIRWMNDNGLTNFKTIPDYKPFEILNREQAAKIVSLFANIYNFGQATGGFVSSDCTFKDIADADTSLTAYVQEACTLGIMQWSNGYFNPKGTINKSQFIAAVIRLFEGKKLDETTSPRWKNYFEKAQEIGMIWPADAVTFENAITRYEVALFLYRFKVKYQILQNLNNNSIQNQVVSTVPGSITTGLNNMPESNVYVDMNLLQNRNFDVGYLELFGQRYKLVKSNIKEYWPNMFVRYGDIFSLDKEEKIGAASFTISNYSLIEWTIRINDSTFTVNSIANTNAYYKITKTK</sequence>
<dbReference type="InterPro" id="IPR001119">
    <property type="entry name" value="SLH_dom"/>
</dbReference>
<feature type="signal peptide" evidence="1">
    <location>
        <begin position="1"/>
        <end position="23"/>
    </location>
</feature>
<dbReference type="GO" id="GO:0006508">
    <property type="term" value="P:proteolysis"/>
    <property type="evidence" value="ECO:0007669"/>
    <property type="project" value="UniProtKB-KW"/>
</dbReference>
<dbReference type="GO" id="GO:0008233">
    <property type="term" value="F:peptidase activity"/>
    <property type="evidence" value="ECO:0007669"/>
    <property type="project" value="UniProtKB-KW"/>
</dbReference>
<proteinExistence type="predicted"/>
<dbReference type="Pfam" id="PF00395">
    <property type="entry name" value="SLH"/>
    <property type="match status" value="1"/>
</dbReference>
<evidence type="ECO:0000313" key="3">
    <source>
        <dbReference type="EMBL" id="EKD25644.1"/>
    </source>
</evidence>
<name>K1YK48_9BACT</name>